<dbReference type="AlphaFoldDB" id="A0A914CU49"/>
<dbReference type="SUPFAM" id="SSF55931">
    <property type="entry name" value="Glutamine synthetase/guanido kinase"/>
    <property type="match status" value="1"/>
</dbReference>
<name>A0A914CU49_9BILA</name>
<evidence type="ECO:0000256" key="4">
    <source>
        <dbReference type="ARBA" id="ARBA00022598"/>
    </source>
</evidence>
<dbReference type="InterPro" id="IPR004308">
    <property type="entry name" value="GCS"/>
</dbReference>
<dbReference type="GO" id="GO:0006750">
    <property type="term" value="P:glutathione biosynthetic process"/>
    <property type="evidence" value="ECO:0007669"/>
    <property type="project" value="UniProtKB-UniRule"/>
</dbReference>
<evidence type="ECO:0000256" key="6">
    <source>
        <dbReference type="ARBA" id="ARBA00022741"/>
    </source>
</evidence>
<dbReference type="GO" id="GO:0004357">
    <property type="term" value="F:glutamate-cysteine ligase activity"/>
    <property type="evidence" value="ECO:0007669"/>
    <property type="project" value="UniProtKB-UniRule"/>
</dbReference>
<dbReference type="Gene3D" id="3.30.590.50">
    <property type="match status" value="2"/>
</dbReference>
<evidence type="ECO:0000256" key="8">
    <source>
        <dbReference type="ARBA" id="ARBA00030585"/>
    </source>
</evidence>
<evidence type="ECO:0000256" key="3">
    <source>
        <dbReference type="ARBA" id="ARBA00012220"/>
    </source>
</evidence>
<dbReference type="Gene3D" id="1.10.8.960">
    <property type="match status" value="1"/>
</dbReference>
<dbReference type="Pfam" id="PF03074">
    <property type="entry name" value="GCS"/>
    <property type="match status" value="1"/>
</dbReference>
<sequence>MGLLTLGTPLTWSETIPYIDYIKEHGIDQFINLYCRYKNREDAQLKWGDEIEYSIVKFDHANKKVRVSLHSDEILTQLDKQISENKKNHKENLSLWAPEFGGYMIEGTPGAPYGSSLECIDVVEKNMIARRNEVRKVLSNDEALLSITFPSIGAPDFTSPPVKIKAGQASESIFFSDDAVNYHNKRYITLMSNVLQRRGERLYSNVPIFKDKNTLSPFKEHFSDEESNKNSIPDHIYVDHMGFGVGMCCLQVTFQTVNVNEARWLYDQLTPITPIMLALSASTPIFRSYLADVDSRWDVIADLCDDRTPDEKGEAPLKDNHVIINKRRYDSTDCYIHPSSAEFNDIPLELDKKSYEKLIKNGIDEHLARHIAHIFIRDPLQVYRERLEQDVTTSMEHFETIQSSNWCNMRFKPPPIESPEIGWRVEFRATEIQLTDFENAAYCCFLVLLSRVLVSYNLSFLIPISQVTENIKRAQKRDAVHNQKFYFRNKLTKCLSSDENVQQVKNGNCHGYEIDEMSINEIINGDGKEFVGLVPLIRQFLDGANIDVESLFKINRYLDLIQDRASGKIFTLAHWMRDFVRSHPEYQYDSHVGDTIVYDMIKTMNEITQGKKHDESLLGKAPPVVKPKEVENAAKKEQRPKLLCYEDALNGQKFANLEAEFH</sequence>
<accession>A0A914CU49</accession>
<dbReference type="FunFam" id="3.30.590.50:FF:000002">
    <property type="entry name" value="Glutamate--cysteine ligase catalytic subunit"/>
    <property type="match status" value="1"/>
</dbReference>
<comment type="pathway">
    <text evidence="1 10">Sulfur metabolism; glutathione biosynthesis; glutathione from L-cysteine and L-glutamate: step 1/2.</text>
</comment>
<dbReference type="GO" id="GO:0005524">
    <property type="term" value="F:ATP binding"/>
    <property type="evidence" value="ECO:0007669"/>
    <property type="project" value="UniProtKB-UniRule"/>
</dbReference>
<evidence type="ECO:0000256" key="2">
    <source>
        <dbReference type="ARBA" id="ARBA00008100"/>
    </source>
</evidence>
<dbReference type="GO" id="GO:0017109">
    <property type="term" value="C:glutamate-cysteine ligase complex"/>
    <property type="evidence" value="ECO:0007669"/>
    <property type="project" value="TreeGrafter"/>
</dbReference>
<reference evidence="12" key="1">
    <citation type="submission" date="2022-11" db="UniProtKB">
        <authorList>
            <consortium name="WormBaseParasite"/>
        </authorList>
    </citation>
    <scope>IDENTIFICATION</scope>
</reference>
<protein>
    <recommendedName>
        <fullName evidence="3 10">Glutamate--cysteine ligase</fullName>
        <ecNumber evidence="3 10">6.3.2.2</ecNumber>
    </recommendedName>
    <alternativeName>
        <fullName evidence="9 10">Gamma-ECS</fullName>
    </alternativeName>
    <alternativeName>
        <fullName evidence="8 10">Gamma-glutamylcysteine synthetase</fullName>
    </alternativeName>
</protein>
<evidence type="ECO:0000256" key="7">
    <source>
        <dbReference type="ARBA" id="ARBA00022840"/>
    </source>
</evidence>
<keyword evidence="11" id="KW-1185">Reference proteome</keyword>
<keyword evidence="5 10" id="KW-0317">Glutathione biosynthesis</keyword>
<dbReference type="WBParaSite" id="ACRNAN_scaffold1465.g30578.t1">
    <property type="protein sequence ID" value="ACRNAN_scaffold1465.g30578.t1"/>
    <property type="gene ID" value="ACRNAN_scaffold1465.g30578"/>
</dbReference>
<proteinExistence type="inferred from homology"/>
<dbReference type="PANTHER" id="PTHR11164:SF0">
    <property type="entry name" value="GLUTAMATE--CYSTEINE LIGASE CATALYTIC SUBUNIT"/>
    <property type="match status" value="1"/>
</dbReference>
<dbReference type="EC" id="6.3.2.2" evidence="3 10"/>
<evidence type="ECO:0000256" key="1">
    <source>
        <dbReference type="ARBA" id="ARBA00005006"/>
    </source>
</evidence>
<dbReference type="Proteomes" id="UP000887540">
    <property type="component" value="Unplaced"/>
</dbReference>
<evidence type="ECO:0000313" key="11">
    <source>
        <dbReference type="Proteomes" id="UP000887540"/>
    </source>
</evidence>
<keyword evidence="6 10" id="KW-0547">Nucleotide-binding</keyword>
<keyword evidence="4 10" id="KW-0436">Ligase</keyword>
<evidence type="ECO:0000256" key="5">
    <source>
        <dbReference type="ARBA" id="ARBA00022684"/>
    </source>
</evidence>
<evidence type="ECO:0000313" key="12">
    <source>
        <dbReference type="WBParaSite" id="ACRNAN_scaffold1465.g30578.t1"/>
    </source>
</evidence>
<evidence type="ECO:0000256" key="9">
    <source>
        <dbReference type="ARBA" id="ARBA00032122"/>
    </source>
</evidence>
<keyword evidence="7 10" id="KW-0067">ATP-binding</keyword>
<evidence type="ECO:0000256" key="10">
    <source>
        <dbReference type="RuleBase" id="RU367135"/>
    </source>
</evidence>
<dbReference type="FunFam" id="3.30.590.50:FF:000007">
    <property type="entry name" value="Glutamate--cysteine ligase"/>
    <property type="match status" value="1"/>
</dbReference>
<dbReference type="InterPro" id="IPR014746">
    <property type="entry name" value="Gln_synth/guanido_kin_cat_dom"/>
</dbReference>
<dbReference type="PANTHER" id="PTHR11164">
    <property type="entry name" value="GLUTAMATE CYSTEINE LIGASE"/>
    <property type="match status" value="1"/>
</dbReference>
<comment type="catalytic activity">
    <reaction evidence="10">
        <text>L-cysteine + L-glutamate + ATP = gamma-L-glutamyl-L-cysteine + ADP + phosphate + H(+)</text>
        <dbReference type="Rhea" id="RHEA:13285"/>
        <dbReference type="ChEBI" id="CHEBI:15378"/>
        <dbReference type="ChEBI" id="CHEBI:29985"/>
        <dbReference type="ChEBI" id="CHEBI:30616"/>
        <dbReference type="ChEBI" id="CHEBI:35235"/>
        <dbReference type="ChEBI" id="CHEBI:43474"/>
        <dbReference type="ChEBI" id="CHEBI:58173"/>
        <dbReference type="ChEBI" id="CHEBI:456216"/>
        <dbReference type="EC" id="6.3.2.2"/>
    </reaction>
</comment>
<comment type="similarity">
    <text evidence="2 10">Belongs to the glutamate--cysteine ligase type 3 family.</text>
</comment>
<organism evidence="11 12">
    <name type="scientific">Acrobeloides nanus</name>
    <dbReference type="NCBI Taxonomy" id="290746"/>
    <lineage>
        <taxon>Eukaryota</taxon>
        <taxon>Metazoa</taxon>
        <taxon>Ecdysozoa</taxon>
        <taxon>Nematoda</taxon>
        <taxon>Chromadorea</taxon>
        <taxon>Rhabditida</taxon>
        <taxon>Tylenchina</taxon>
        <taxon>Cephalobomorpha</taxon>
        <taxon>Cephaloboidea</taxon>
        <taxon>Cephalobidae</taxon>
        <taxon>Acrobeloides</taxon>
    </lineage>
</organism>